<gene>
    <name evidence="3" type="ORF">FBY41_2961</name>
</gene>
<proteinExistence type="predicted"/>
<sequence length="661" mass="70796">MDSRDAAHTGQRVGLVMAAAMTPPTLAPSLSKRSWQDQGIITGLSTGSHYLLTLAAQDLIDVAAAFAAGSVPFPEDWSPARRRSVAALASEVGGIPVGLGLAAYLDRGGVSTPARGAVRQAGWRLGTTALCGSVLLAATAGARALDRAVGAQGRIASLPLSIPVGLVTAAVIERARAAAPEPTTAGSDTTPRAVDDVPTLPGLAAGAAVIAVLWGSGWVERWTAEQVRRLAPGPTPGTGLLWRLSSHAAFAAVAGAGLNLLWTRAMQKVEAGSTTVDPWMQAAPGVWTHPMISGDPQSLVAWDSLGREGRRHAVTYVRPEVVVDPPALPDGRVPEDLSIPTVMGEPARAQPVQVYVGLDSAAGPVERVELAIAEMDRTDAWSRSMLMLVSPTGTGYVNYVAVAAAQYLTRGDVASVTMQYSKRPSPLSLGKIRAAREQNRLLWLRILQRVRGMPPDRRPEVVLFGESLGAHTSQDVLLGWGTLGPQALGIDRALWIGTPAGSTWMHEITGPARPDVDPSLIAVVNDHEQYVALGEEARARVRYVLLSHDNDGVTRFGLDLLSRRPDWLGPGRPRTEELPGRSPRGIPATMRWRPVTTFFQTLVDMKNAQLEGSYAAWGHDYRADLPEFVRDVYGLECTDEQMVRVRDAVRRREELREAAFD</sequence>
<dbReference type="EMBL" id="VFPM01000002">
    <property type="protein sequence ID" value="TQM62916.1"/>
    <property type="molecule type" value="Genomic_DNA"/>
</dbReference>
<dbReference type="RefSeq" id="WP_141844931.1">
    <property type="nucleotide sequence ID" value="NZ_VFPM01000002.1"/>
</dbReference>
<keyword evidence="4" id="KW-1185">Reference proteome</keyword>
<keyword evidence="3" id="KW-0378">Hydrolase</keyword>
<name>A0A543HX55_9MICO</name>
<feature type="domain" description="Alpha/beta-hydrolase N-terminal" evidence="2">
    <location>
        <begin position="202"/>
        <end position="311"/>
    </location>
</feature>
<comment type="caution">
    <text evidence="3">The sequence shown here is derived from an EMBL/GenBank/DDBJ whole genome shotgun (WGS) entry which is preliminary data.</text>
</comment>
<dbReference type="InterPro" id="IPR027788">
    <property type="entry name" value="Alpha/beta-hydrolase_N_dom"/>
</dbReference>
<accession>A0A543HX55</accession>
<protein>
    <submittedName>
        <fullName evidence="3">Alpha/beta hydrolase family protein</fullName>
    </submittedName>
</protein>
<dbReference type="Proteomes" id="UP000316747">
    <property type="component" value="Unassembled WGS sequence"/>
</dbReference>
<reference evidence="3 4" key="1">
    <citation type="submission" date="2019-06" db="EMBL/GenBank/DDBJ databases">
        <title>Genome sequencing of plant associated microbes to promote plant fitness in Sorghum bicolor and Oryza sativa.</title>
        <authorList>
            <person name="Coleman-Derr D."/>
        </authorList>
    </citation>
    <scope>NUCLEOTIDE SEQUENCE [LARGE SCALE GENOMIC DNA]</scope>
    <source>
        <strain evidence="3 4">KV-663</strain>
    </source>
</reference>
<dbReference type="Pfam" id="PF10081">
    <property type="entry name" value="Abhydrolase_9"/>
    <property type="match status" value="1"/>
</dbReference>
<dbReference type="AlphaFoldDB" id="A0A543HX55"/>
<evidence type="ECO:0000313" key="3">
    <source>
        <dbReference type="EMBL" id="TQM62916.1"/>
    </source>
</evidence>
<evidence type="ECO:0000313" key="4">
    <source>
        <dbReference type="Proteomes" id="UP000316747"/>
    </source>
</evidence>
<dbReference type="OrthoDB" id="4397445at2"/>
<evidence type="ECO:0000259" key="2">
    <source>
        <dbReference type="Pfam" id="PF15420"/>
    </source>
</evidence>
<dbReference type="Pfam" id="PF15420">
    <property type="entry name" value="Abhydrolase_9_N"/>
    <property type="match status" value="1"/>
</dbReference>
<evidence type="ECO:0000259" key="1">
    <source>
        <dbReference type="Pfam" id="PF10081"/>
    </source>
</evidence>
<organism evidence="3 4">
    <name type="scientific">Humibacillus xanthopallidus</name>
    <dbReference type="NCBI Taxonomy" id="412689"/>
    <lineage>
        <taxon>Bacteria</taxon>
        <taxon>Bacillati</taxon>
        <taxon>Actinomycetota</taxon>
        <taxon>Actinomycetes</taxon>
        <taxon>Micrococcales</taxon>
        <taxon>Intrasporangiaceae</taxon>
        <taxon>Humibacillus</taxon>
    </lineage>
</organism>
<dbReference type="GO" id="GO:0016787">
    <property type="term" value="F:hydrolase activity"/>
    <property type="evidence" value="ECO:0007669"/>
    <property type="project" value="UniProtKB-KW"/>
</dbReference>
<dbReference type="InterPro" id="IPR027787">
    <property type="entry name" value="Alpha/beta-hydrolase_catalytic"/>
</dbReference>
<feature type="domain" description="Alpha/beta-hydrolase catalytic" evidence="1">
    <location>
        <begin position="352"/>
        <end position="641"/>
    </location>
</feature>